<organism evidence="1 2">
    <name type="scientific">Tilletia horrida</name>
    <dbReference type="NCBI Taxonomy" id="155126"/>
    <lineage>
        <taxon>Eukaryota</taxon>
        <taxon>Fungi</taxon>
        <taxon>Dikarya</taxon>
        <taxon>Basidiomycota</taxon>
        <taxon>Ustilaginomycotina</taxon>
        <taxon>Exobasidiomycetes</taxon>
        <taxon>Tilletiales</taxon>
        <taxon>Tilletiaceae</taxon>
        <taxon>Tilletia</taxon>
    </lineage>
</organism>
<feature type="non-terminal residue" evidence="1">
    <location>
        <position position="1"/>
    </location>
</feature>
<proteinExistence type="predicted"/>
<dbReference type="Proteomes" id="UP001176517">
    <property type="component" value="Unassembled WGS sequence"/>
</dbReference>
<evidence type="ECO:0000313" key="2">
    <source>
        <dbReference type="Proteomes" id="UP001176517"/>
    </source>
</evidence>
<protein>
    <submittedName>
        <fullName evidence="1">Uncharacterized protein</fullName>
    </submittedName>
</protein>
<dbReference type="AlphaFoldDB" id="A0AAN6GJI8"/>
<name>A0AAN6GJI8_9BASI</name>
<sequence>KIHIDPVARTQGRDADDCDAYTTILQQCKGTIEELAIAINCSNGDEPSLNVSDSRHQALKRLSKTRMPQLKHLILKYEKFHHLDLIAWNHLESLQDVTVLTGYHVSLDPVDFEFYSDSPFHNHVFWVLMRLPSTVKKLTFGSVFAFEWFDSFGTLHGDISGSYDMIMFADTVAFALKDARKCGKLDHPESIRLIFTYSPDDGDRCDRCLFKDRGVSYPLPRLRSCTLSKDSCANNLVDYDSMGDHEGSSARSASDLTSGRKPIIQTYEIWCPPGSQTCWLEEDNIDTCCWHYGIALGLEVLWRSLLYGSPDRFSDEGVDEEVERLRRCISR</sequence>
<reference evidence="1" key="1">
    <citation type="journal article" date="2023" name="PhytoFront">
        <title>Draft Genome Resources of Seven Strains of Tilletia horrida, Causal Agent of Kernel Smut of Rice.</title>
        <authorList>
            <person name="Khanal S."/>
            <person name="Antony Babu S."/>
            <person name="Zhou X.G."/>
        </authorList>
    </citation>
    <scope>NUCLEOTIDE SEQUENCE</scope>
    <source>
        <strain evidence="1">TX6</strain>
    </source>
</reference>
<accession>A0AAN6GJI8</accession>
<evidence type="ECO:0000313" key="1">
    <source>
        <dbReference type="EMBL" id="KAK0543446.1"/>
    </source>
</evidence>
<comment type="caution">
    <text evidence="1">The sequence shown here is derived from an EMBL/GenBank/DDBJ whole genome shotgun (WGS) entry which is preliminary data.</text>
</comment>
<dbReference type="EMBL" id="JAPDMZ010000361">
    <property type="protein sequence ID" value="KAK0543446.1"/>
    <property type="molecule type" value="Genomic_DNA"/>
</dbReference>
<keyword evidence="2" id="KW-1185">Reference proteome</keyword>
<gene>
    <name evidence="1" type="ORF">OC846_006409</name>
</gene>